<dbReference type="Proteomes" id="UP000005940">
    <property type="component" value="Chromosome"/>
</dbReference>
<keyword evidence="4" id="KW-0378">Hydrolase</keyword>
<dbReference type="Pfam" id="PF04851">
    <property type="entry name" value="ResIII"/>
    <property type="match status" value="1"/>
</dbReference>
<dbReference type="Pfam" id="PF00271">
    <property type="entry name" value="Helicase_C"/>
    <property type="match status" value="1"/>
</dbReference>
<dbReference type="SUPFAM" id="SSF52540">
    <property type="entry name" value="P-loop containing nucleoside triphosphate hydrolases"/>
    <property type="match status" value="1"/>
</dbReference>
<evidence type="ECO:0000259" key="3">
    <source>
        <dbReference type="PROSITE" id="PS51194"/>
    </source>
</evidence>
<dbReference type="AlphaFoldDB" id="A0A7G3UAL3"/>
<dbReference type="PROSITE" id="PS51192">
    <property type="entry name" value="HELICASE_ATP_BIND_1"/>
    <property type="match status" value="1"/>
</dbReference>
<evidence type="ECO:0000313" key="4">
    <source>
        <dbReference type="EMBL" id="QKM67396.1"/>
    </source>
</evidence>
<dbReference type="InterPro" id="IPR001650">
    <property type="entry name" value="Helicase_C-like"/>
</dbReference>
<dbReference type="InterPro" id="IPR006935">
    <property type="entry name" value="Helicase/UvrB_N"/>
</dbReference>
<dbReference type="InterPro" id="IPR027417">
    <property type="entry name" value="P-loop_NTPase"/>
</dbReference>
<dbReference type="GO" id="GO:0003677">
    <property type="term" value="F:DNA binding"/>
    <property type="evidence" value="ECO:0007669"/>
    <property type="project" value="InterPro"/>
</dbReference>
<gene>
    <name evidence="4" type="ORF">STSU_009685</name>
</gene>
<dbReference type="CDD" id="cd18785">
    <property type="entry name" value="SF2_C"/>
    <property type="match status" value="1"/>
</dbReference>
<dbReference type="InterPro" id="IPR014001">
    <property type="entry name" value="Helicase_ATP-bd"/>
</dbReference>
<dbReference type="PROSITE" id="PS51194">
    <property type="entry name" value="HELICASE_CTER"/>
    <property type="match status" value="1"/>
</dbReference>
<accession>A0A7G3UAL3</accession>
<sequence length="912" mass="99440">MGPRPHRRGLRGRCRARLVRAGGRLRVRGGPDHRLLCLEHPPPGADRGLRDALVDEHSCRTRTAAGCHRRPDAARQPRQGGPPPAGGDRPVTEVRPRGHDGAARPSARPGGARPYEYPDRSPVRRGGPAARHPHRARSAERALSACGGGCCDGLLHRSSGRPAPVRHRLRGRRSSPRGHQPRPDPPHPGSLRTGGKPVIGTRTTARAAAVSASGALLWPHQEEAVAAITRALGTEERVTAVMACGTGKTRVGAVVARETVPDGGIVLIAAPLLELLTQTVREWRQVVGDRGLGRVIAVCSDPAVARYHQGDLDDQRATVTTDGNQLARLVHDASGRVTIVCTYQSLAVITAAQDVGMPSIGLVVADEAHRTAGSAYKAWAAVHDSGRIAARRRLNLTATPRIESSDTDVISMDDEKIFGPTVFRLPFGEAIRLGLLADYQAVVPVITDDQVREITLAASKQPDFYELGASALAPQMLATQVALLRAAHQHGLRRMITFHNRVSDARWFATTLPQTAGLLPPGDRPTAVWADYVHGGQPLDRRRRILDRLRGTDDSFGVVTNSRVLGEGVDAPTVDGVAFIDPRKSAIDTVQAVGRAIRLGRHARGQKTAAVFVPVHLSPGQDPEAALSTSAFGPLWQIVRALAAHDDGFAARLDLHGTGSGSEPGGGYELPDWIRLTGIPVTSRFTQAITVRALGKVDPWEEFIWAATAFREQYGHLVIRYNHVTDHGYPLGIRADRTRRSRALGELKQERQDQLDALGMVWNLRDHDQTVFFEALHHYKKEHGDLNVPYDYTAPDSAPGPRNLGRYVQRYRRGEGDLGNPDTVAYLNSIGFIWDAIEYRYQQYLQLVRDFRDRHGHADIPQSHIAPGGEKLGTWASNRRVEARKGKLAPERVRELLDLGVPLPGRSPEYGL</sequence>
<dbReference type="PANTHER" id="PTHR47396">
    <property type="entry name" value="TYPE I RESTRICTION ENZYME ECOKI R PROTEIN"/>
    <property type="match status" value="1"/>
</dbReference>
<organism evidence="4 5">
    <name type="scientific">Streptomyces tsukubensis (strain DSM 42081 / NBRC 108919 / NRRL 18488 / 9993)</name>
    <dbReference type="NCBI Taxonomy" id="1114943"/>
    <lineage>
        <taxon>Bacteria</taxon>
        <taxon>Bacillati</taxon>
        <taxon>Actinomycetota</taxon>
        <taxon>Actinomycetes</taxon>
        <taxon>Kitasatosporales</taxon>
        <taxon>Streptomycetaceae</taxon>
        <taxon>Streptomyces</taxon>
    </lineage>
</organism>
<proteinExistence type="predicted"/>
<dbReference type="GO" id="GO:0005829">
    <property type="term" value="C:cytosol"/>
    <property type="evidence" value="ECO:0007669"/>
    <property type="project" value="TreeGrafter"/>
</dbReference>
<reference evidence="4 5" key="1">
    <citation type="journal article" date="2012" name="J. Bacteriol.">
        <title>Draft genome of Streptomyces tsukubaensis NRRL 18488, the producer of the clinically important immunosuppressant tacrolimus (FK506).</title>
        <authorList>
            <person name="Barreiro C."/>
            <person name="Prieto C."/>
            <person name="Sola-Landa A."/>
            <person name="Solera E."/>
            <person name="Martinez-Castro M."/>
            <person name="Perez-Redondo R."/>
            <person name="Garcia-Estrada C."/>
            <person name="Aparicio J.F."/>
            <person name="Fernandez-Martinez L.T."/>
            <person name="Santos-Aberturas J."/>
            <person name="Salehi-Najafabadi Z."/>
            <person name="Rodriguez-Garcia A."/>
            <person name="Tauch A."/>
            <person name="Martin J.F."/>
        </authorList>
    </citation>
    <scope>NUCLEOTIDE SEQUENCE [LARGE SCALE GENOMIC DNA]</scope>
    <source>
        <strain evidence="5">DSM 42081 / NBRC 108919 / NRRL 18488 / 9993</strain>
    </source>
</reference>
<dbReference type="Gene3D" id="6.10.140.530">
    <property type="match status" value="1"/>
</dbReference>
<name>A0A7G3UAL3_STRT9</name>
<dbReference type="Gene3D" id="3.40.50.300">
    <property type="entry name" value="P-loop containing nucleotide triphosphate hydrolases"/>
    <property type="match status" value="2"/>
</dbReference>
<dbReference type="SMART" id="SM00487">
    <property type="entry name" value="DEXDc"/>
    <property type="match status" value="1"/>
</dbReference>
<evidence type="ECO:0000259" key="2">
    <source>
        <dbReference type="PROSITE" id="PS51192"/>
    </source>
</evidence>
<feature type="domain" description="Helicase C-terminal" evidence="3">
    <location>
        <begin position="479"/>
        <end position="643"/>
    </location>
</feature>
<keyword evidence="4" id="KW-0067">ATP-binding</keyword>
<feature type="compositionally biased region" description="Low complexity" evidence="1">
    <location>
        <begin position="103"/>
        <end position="114"/>
    </location>
</feature>
<dbReference type="Pfam" id="PF03457">
    <property type="entry name" value="HA"/>
    <property type="match status" value="3"/>
</dbReference>
<feature type="domain" description="Helicase ATP-binding" evidence="2">
    <location>
        <begin position="229"/>
        <end position="418"/>
    </location>
</feature>
<feature type="region of interest" description="Disordered" evidence="1">
    <location>
        <begin position="62"/>
        <end position="136"/>
    </location>
</feature>
<evidence type="ECO:0000256" key="1">
    <source>
        <dbReference type="SAM" id="MobiDB-lite"/>
    </source>
</evidence>
<keyword evidence="4" id="KW-0547">Nucleotide-binding</keyword>
<dbReference type="InterPro" id="IPR050742">
    <property type="entry name" value="Helicase_Restrict-Modif_Enz"/>
</dbReference>
<dbReference type="GO" id="GO:0004386">
    <property type="term" value="F:helicase activity"/>
    <property type="evidence" value="ECO:0007669"/>
    <property type="project" value="UniProtKB-KW"/>
</dbReference>
<protein>
    <submittedName>
        <fullName evidence="4">Helicase</fullName>
    </submittedName>
</protein>
<dbReference type="InterPro" id="IPR005114">
    <property type="entry name" value="Helicase_assoc"/>
</dbReference>
<feature type="compositionally biased region" description="Basic and acidic residues" evidence="1">
    <location>
        <begin position="90"/>
        <end position="102"/>
    </location>
</feature>
<dbReference type="PANTHER" id="PTHR47396:SF1">
    <property type="entry name" value="ATP-DEPENDENT HELICASE IRC3-RELATED"/>
    <property type="match status" value="1"/>
</dbReference>
<evidence type="ECO:0000313" key="5">
    <source>
        <dbReference type="Proteomes" id="UP000005940"/>
    </source>
</evidence>
<dbReference type="EMBL" id="CP029159">
    <property type="protein sequence ID" value="QKM67396.1"/>
    <property type="molecule type" value="Genomic_DNA"/>
</dbReference>
<keyword evidence="4" id="KW-0347">Helicase</keyword>
<feature type="region of interest" description="Disordered" evidence="1">
    <location>
        <begin position="155"/>
        <end position="198"/>
    </location>
</feature>
<keyword evidence="5" id="KW-1185">Reference proteome</keyword>
<dbReference type="GO" id="GO:0005524">
    <property type="term" value="F:ATP binding"/>
    <property type="evidence" value="ECO:0007669"/>
    <property type="project" value="InterPro"/>
</dbReference>
<dbReference type="GO" id="GO:0016787">
    <property type="term" value="F:hydrolase activity"/>
    <property type="evidence" value="ECO:0007669"/>
    <property type="project" value="InterPro"/>
</dbReference>
<feature type="compositionally biased region" description="Basic residues" evidence="1">
    <location>
        <begin position="164"/>
        <end position="180"/>
    </location>
</feature>
<dbReference type="SMART" id="SM00490">
    <property type="entry name" value="HELICc"/>
    <property type="match status" value="1"/>
</dbReference>